<keyword evidence="3" id="KW-1185">Reference proteome</keyword>
<proteinExistence type="predicted"/>
<dbReference type="SUPFAM" id="SSF53254">
    <property type="entry name" value="Phosphoglycerate mutase-like"/>
    <property type="match status" value="1"/>
</dbReference>
<accession>A0A5C6QEA8</accession>
<evidence type="ECO:0000313" key="4">
    <source>
        <dbReference type="Proteomes" id="UP000321917"/>
    </source>
</evidence>
<dbReference type="Proteomes" id="UP000321917">
    <property type="component" value="Unassembled WGS sequence"/>
</dbReference>
<dbReference type="Gene3D" id="3.40.50.1240">
    <property type="entry name" value="Phosphoglycerate mutase-like"/>
    <property type="match status" value="1"/>
</dbReference>
<dbReference type="Proteomes" id="UP000321525">
    <property type="component" value="Unassembled WGS sequence"/>
</dbReference>
<dbReference type="EMBL" id="VOLR01000001">
    <property type="protein sequence ID" value="TWX62746.1"/>
    <property type="molecule type" value="Genomic_DNA"/>
</dbReference>
<sequence>MRINLSISIQSLFVISLMLLCGNKVNAESKILNTQPPLALIQALQSGGHIIYMRHGLTTRKDMSRDKSLIDLTRCETQRNLTEAGKSQVQQIGVLIKSLNIPIGQVKSSPYCRTKDTAREVFGDFKVDDKLQFSIAKKNKESAMLGQYLLDSMLASNDGEKNTVYVGHTANLKDGLGVWPKPEGVMVIFKKEDNRIIFKGMIKPDDWPKL</sequence>
<evidence type="ECO:0000313" key="1">
    <source>
        <dbReference type="EMBL" id="TWX62746.1"/>
    </source>
</evidence>
<comment type="caution">
    <text evidence="2">The sequence shown here is derived from an EMBL/GenBank/DDBJ whole genome shotgun (WGS) entry which is preliminary data.</text>
</comment>
<gene>
    <name evidence="1" type="ORF">ESZ26_00025</name>
    <name evidence="2" type="ORF">ESZ27_09265</name>
</gene>
<dbReference type="OrthoDB" id="8685508at2"/>
<dbReference type="Pfam" id="PF00300">
    <property type="entry name" value="His_Phos_1"/>
    <property type="match status" value="1"/>
</dbReference>
<evidence type="ECO:0000313" key="2">
    <source>
        <dbReference type="EMBL" id="TWX67060.1"/>
    </source>
</evidence>
<dbReference type="EMBL" id="VOLQ01000015">
    <property type="protein sequence ID" value="TWX67060.1"/>
    <property type="molecule type" value="Genomic_DNA"/>
</dbReference>
<name>A0A5C6QEA8_9GAMM</name>
<dbReference type="AlphaFoldDB" id="A0A5C6QEA8"/>
<dbReference type="InterPro" id="IPR029033">
    <property type="entry name" value="His_PPase_superfam"/>
</dbReference>
<organism evidence="2 4">
    <name type="scientific">Colwellia hornerae</name>
    <dbReference type="NCBI Taxonomy" id="89402"/>
    <lineage>
        <taxon>Bacteria</taxon>
        <taxon>Pseudomonadati</taxon>
        <taxon>Pseudomonadota</taxon>
        <taxon>Gammaproteobacteria</taxon>
        <taxon>Alteromonadales</taxon>
        <taxon>Colwelliaceae</taxon>
        <taxon>Colwellia</taxon>
    </lineage>
</organism>
<dbReference type="CDD" id="cd07040">
    <property type="entry name" value="HP"/>
    <property type="match status" value="1"/>
</dbReference>
<reference evidence="2 4" key="1">
    <citation type="submission" date="2019-07" db="EMBL/GenBank/DDBJ databases">
        <title>Genomes of sea-ice associated Colwellia species.</title>
        <authorList>
            <person name="Bowman J.P."/>
        </authorList>
    </citation>
    <scope>NUCLEOTIDE SEQUENCE [LARGE SCALE GENOMIC DNA]</scope>
    <source>
        <strain evidence="1 3">ACAM 607</strain>
        <strain evidence="2 4">IC036</strain>
    </source>
</reference>
<evidence type="ECO:0000313" key="3">
    <source>
        <dbReference type="Proteomes" id="UP000321525"/>
    </source>
</evidence>
<dbReference type="InterPro" id="IPR013078">
    <property type="entry name" value="His_Pase_superF_clade-1"/>
</dbReference>
<protein>
    <submittedName>
        <fullName evidence="2">Histidine phosphatase family protein</fullName>
    </submittedName>
</protein>